<dbReference type="WBParaSite" id="SMUV_0001102701-mRNA-1">
    <property type="protein sequence ID" value="SMUV_0001102701-mRNA-1"/>
    <property type="gene ID" value="SMUV_0001102701"/>
</dbReference>
<accession>A0A0N5B175</accession>
<reference evidence="2" key="1">
    <citation type="submission" date="2017-02" db="UniProtKB">
        <authorList>
            <consortium name="WormBaseParasite"/>
        </authorList>
    </citation>
    <scope>IDENTIFICATION</scope>
</reference>
<sequence>MKLMQPLTIMFIEQENGMMLHCQVEMALMQKLNETLKDLFGEYENESVNNFRGLTYQEVKQYHLRKFEILSKPIGEILKNLLEMEEKVLMAKEAFMAAEEAFRTSLFSVCDDIKTVRNKWTTYKSTLKERNCISIAGDTPSNSPKSLDSMREPLSFVNSREYQTSLSGSPFLTEEINAALHAKCMVHVKPLVFDESVVNTSPVTCHKSMKTAQDSTPVIIPEMPHFQSKTLRSLFENSLSENGRGNSKRQIGPITKGEYDSLELGLRSLFTMEDFAQAIDILNEHISEKNQDTNCLSETAVIAALIMKFNMKQCAAMYKTLVHLGRIV</sequence>
<evidence type="ECO:0000313" key="2">
    <source>
        <dbReference type="WBParaSite" id="SMUV_0001102701-mRNA-1"/>
    </source>
</evidence>
<dbReference type="Proteomes" id="UP000046393">
    <property type="component" value="Unplaced"/>
</dbReference>
<dbReference type="AlphaFoldDB" id="A0A0N5B175"/>
<evidence type="ECO:0000313" key="1">
    <source>
        <dbReference type="Proteomes" id="UP000046393"/>
    </source>
</evidence>
<protein>
    <submittedName>
        <fullName evidence="2">Spindle and centriole-associated protein 1</fullName>
    </submittedName>
</protein>
<name>A0A0N5B175_9BILA</name>
<organism evidence="1 2">
    <name type="scientific">Syphacia muris</name>
    <dbReference type="NCBI Taxonomy" id="451379"/>
    <lineage>
        <taxon>Eukaryota</taxon>
        <taxon>Metazoa</taxon>
        <taxon>Ecdysozoa</taxon>
        <taxon>Nematoda</taxon>
        <taxon>Chromadorea</taxon>
        <taxon>Rhabditida</taxon>
        <taxon>Spirurina</taxon>
        <taxon>Oxyuridomorpha</taxon>
        <taxon>Oxyuroidea</taxon>
        <taxon>Oxyuridae</taxon>
        <taxon>Syphacia</taxon>
    </lineage>
</organism>
<proteinExistence type="predicted"/>
<keyword evidence="1" id="KW-1185">Reference proteome</keyword>